<evidence type="ECO:0000313" key="4">
    <source>
        <dbReference type="Proteomes" id="UP001190700"/>
    </source>
</evidence>
<organism evidence="3 4">
    <name type="scientific">Cymbomonas tetramitiformis</name>
    <dbReference type="NCBI Taxonomy" id="36881"/>
    <lineage>
        <taxon>Eukaryota</taxon>
        <taxon>Viridiplantae</taxon>
        <taxon>Chlorophyta</taxon>
        <taxon>Pyramimonadophyceae</taxon>
        <taxon>Pyramimonadales</taxon>
        <taxon>Pyramimonadaceae</taxon>
        <taxon>Cymbomonas</taxon>
    </lineage>
</organism>
<protein>
    <submittedName>
        <fullName evidence="3">Uncharacterized protein</fullName>
    </submittedName>
</protein>
<name>A0AAE0LE89_9CHLO</name>
<feature type="compositionally biased region" description="Pro residues" evidence="1">
    <location>
        <begin position="129"/>
        <end position="152"/>
    </location>
</feature>
<keyword evidence="2" id="KW-0472">Membrane</keyword>
<proteinExistence type="predicted"/>
<keyword evidence="4" id="KW-1185">Reference proteome</keyword>
<dbReference type="EMBL" id="LGRX02003798">
    <property type="protein sequence ID" value="KAK3281569.1"/>
    <property type="molecule type" value="Genomic_DNA"/>
</dbReference>
<accession>A0AAE0LE89</accession>
<evidence type="ECO:0000256" key="2">
    <source>
        <dbReference type="SAM" id="Phobius"/>
    </source>
</evidence>
<keyword evidence="2" id="KW-0812">Transmembrane</keyword>
<gene>
    <name evidence="3" type="ORF">CYMTET_10644</name>
</gene>
<sequence>MQGSERRAWRGHLTASGSTVEWLAASPWRALEGPVSVDRVAIISVTDPADTTQPPSPAQPNARRLSQVDDVICLVESETLLLEESPVLETFLAKIELNTSEIFQAAPLLAHITKKGVVTETIRVIEGAPRPPPPLPPSPQPPLPPPPSPRHPNPSILTTASTLAASLTATFPATVHWRPRIVGGGGAYWVIPVAACAGGLLLLGGGYFAKRMYDKKKTLQSVEPENSASPI</sequence>
<feature type="region of interest" description="Disordered" evidence="1">
    <location>
        <begin position="126"/>
        <end position="155"/>
    </location>
</feature>
<keyword evidence="2" id="KW-1133">Transmembrane helix</keyword>
<reference evidence="3 4" key="1">
    <citation type="journal article" date="2015" name="Genome Biol. Evol.">
        <title>Comparative Genomics of a Bacterivorous Green Alga Reveals Evolutionary Causalities and Consequences of Phago-Mixotrophic Mode of Nutrition.</title>
        <authorList>
            <person name="Burns J.A."/>
            <person name="Paasch A."/>
            <person name="Narechania A."/>
            <person name="Kim E."/>
        </authorList>
    </citation>
    <scope>NUCLEOTIDE SEQUENCE [LARGE SCALE GENOMIC DNA]</scope>
    <source>
        <strain evidence="3 4">PLY_AMNH</strain>
    </source>
</reference>
<dbReference type="Proteomes" id="UP001190700">
    <property type="component" value="Unassembled WGS sequence"/>
</dbReference>
<feature type="transmembrane region" description="Helical" evidence="2">
    <location>
        <begin position="187"/>
        <end position="209"/>
    </location>
</feature>
<evidence type="ECO:0000256" key="1">
    <source>
        <dbReference type="SAM" id="MobiDB-lite"/>
    </source>
</evidence>
<evidence type="ECO:0000313" key="3">
    <source>
        <dbReference type="EMBL" id="KAK3281569.1"/>
    </source>
</evidence>
<dbReference type="AlphaFoldDB" id="A0AAE0LE89"/>
<comment type="caution">
    <text evidence="3">The sequence shown here is derived from an EMBL/GenBank/DDBJ whole genome shotgun (WGS) entry which is preliminary data.</text>
</comment>